<organism evidence="2 3">
    <name type="scientific">Cetobacterium somerae ATCC BAA-474</name>
    <dbReference type="NCBI Taxonomy" id="1319815"/>
    <lineage>
        <taxon>Bacteria</taxon>
        <taxon>Fusobacteriati</taxon>
        <taxon>Fusobacteriota</taxon>
        <taxon>Fusobacteriia</taxon>
        <taxon>Fusobacteriales</taxon>
        <taxon>Fusobacteriaceae</taxon>
        <taxon>Cetobacterium</taxon>
    </lineage>
</organism>
<evidence type="ECO:0000313" key="2">
    <source>
        <dbReference type="EMBL" id="ERT69487.1"/>
    </source>
</evidence>
<protein>
    <submittedName>
        <fullName evidence="2">Uncharacterized protein</fullName>
    </submittedName>
</protein>
<evidence type="ECO:0000256" key="1">
    <source>
        <dbReference type="SAM" id="Phobius"/>
    </source>
</evidence>
<evidence type="ECO:0000313" key="3">
    <source>
        <dbReference type="Proteomes" id="UP000017081"/>
    </source>
</evidence>
<gene>
    <name evidence="2" type="ORF">HMPREF0202_00602</name>
</gene>
<keyword evidence="1" id="KW-0472">Membrane</keyword>
<keyword evidence="1" id="KW-1133">Transmembrane helix</keyword>
<dbReference type="STRING" id="1319815.HMPREF0202_00602"/>
<dbReference type="Proteomes" id="UP000017081">
    <property type="component" value="Unassembled WGS sequence"/>
</dbReference>
<dbReference type="AlphaFoldDB" id="U7VCN7"/>
<dbReference type="HOGENOM" id="CLU_2153835_0_0_0"/>
<dbReference type="RefSeq" id="WP_023050149.1">
    <property type="nucleotide sequence ID" value="NZ_CP173065.2"/>
</dbReference>
<proteinExistence type="predicted"/>
<keyword evidence="1" id="KW-0812">Transmembrane</keyword>
<sequence length="111" mass="13338">MKNCKKGGTYLEVLISLVVLLVVLNPLLYSLIYLKKGFNRLNEFNNLEDEIEKIRSFYKNPLNINDYVSSNEEYAIDIKRKKIYEKVYELEIKVEKNSFKRESKLYVYRQK</sequence>
<keyword evidence="3" id="KW-1185">Reference proteome</keyword>
<dbReference type="EMBL" id="AXZF01000020">
    <property type="protein sequence ID" value="ERT69487.1"/>
    <property type="molecule type" value="Genomic_DNA"/>
</dbReference>
<name>U7VCN7_9FUSO</name>
<reference evidence="2 3" key="1">
    <citation type="submission" date="2013-08" db="EMBL/GenBank/DDBJ databases">
        <authorList>
            <person name="Weinstock G."/>
            <person name="Sodergren E."/>
            <person name="Wylie T."/>
            <person name="Fulton L."/>
            <person name="Fulton R."/>
            <person name="Fronick C."/>
            <person name="O'Laughlin M."/>
            <person name="Godfrey J."/>
            <person name="Miner T."/>
            <person name="Herter B."/>
            <person name="Appelbaum E."/>
            <person name="Cordes M."/>
            <person name="Lek S."/>
            <person name="Wollam A."/>
            <person name="Pepin K.H."/>
            <person name="Palsikar V.B."/>
            <person name="Mitreva M."/>
            <person name="Wilson R.K."/>
        </authorList>
    </citation>
    <scope>NUCLEOTIDE SEQUENCE [LARGE SCALE GENOMIC DNA]</scope>
    <source>
        <strain evidence="2 3">ATCC BAA-474</strain>
    </source>
</reference>
<feature type="transmembrane region" description="Helical" evidence="1">
    <location>
        <begin position="13"/>
        <end position="34"/>
    </location>
</feature>
<comment type="caution">
    <text evidence="2">The sequence shown here is derived from an EMBL/GenBank/DDBJ whole genome shotgun (WGS) entry which is preliminary data.</text>
</comment>
<accession>U7VCN7</accession>